<comment type="caution">
    <text evidence="2">The sequence shown here is derived from an EMBL/GenBank/DDBJ whole genome shotgun (WGS) entry which is preliminary data.</text>
</comment>
<reference evidence="2" key="1">
    <citation type="submission" date="2020-06" db="EMBL/GenBank/DDBJ databases">
        <title>WGS assembly of Ceratodon purpureus strain R40.</title>
        <authorList>
            <person name="Carey S.B."/>
            <person name="Jenkins J."/>
            <person name="Shu S."/>
            <person name="Lovell J.T."/>
            <person name="Sreedasyam A."/>
            <person name="Maumus F."/>
            <person name="Tiley G.P."/>
            <person name="Fernandez-Pozo N."/>
            <person name="Barry K."/>
            <person name="Chen C."/>
            <person name="Wang M."/>
            <person name="Lipzen A."/>
            <person name="Daum C."/>
            <person name="Saski C.A."/>
            <person name="Payton A.C."/>
            <person name="Mcbreen J.C."/>
            <person name="Conrad R.E."/>
            <person name="Kollar L.M."/>
            <person name="Olsson S."/>
            <person name="Huttunen S."/>
            <person name="Landis J.B."/>
            <person name="Wickett N.J."/>
            <person name="Johnson M.G."/>
            <person name="Rensing S.A."/>
            <person name="Grimwood J."/>
            <person name="Schmutz J."/>
            <person name="Mcdaniel S.F."/>
        </authorList>
    </citation>
    <scope>NUCLEOTIDE SEQUENCE</scope>
    <source>
        <strain evidence="2">R40</strain>
    </source>
</reference>
<proteinExistence type="predicted"/>
<dbReference type="AlphaFoldDB" id="A0A8T0IBB0"/>
<feature type="domain" description="Fungal lipase-type" evidence="1">
    <location>
        <begin position="156"/>
        <end position="255"/>
    </location>
</feature>
<dbReference type="InterPro" id="IPR002921">
    <property type="entry name" value="Fungal_lipase-type"/>
</dbReference>
<organism evidence="2 3">
    <name type="scientific">Ceratodon purpureus</name>
    <name type="common">Fire moss</name>
    <name type="synonym">Dicranum purpureum</name>
    <dbReference type="NCBI Taxonomy" id="3225"/>
    <lineage>
        <taxon>Eukaryota</taxon>
        <taxon>Viridiplantae</taxon>
        <taxon>Streptophyta</taxon>
        <taxon>Embryophyta</taxon>
        <taxon>Bryophyta</taxon>
        <taxon>Bryophytina</taxon>
        <taxon>Bryopsida</taxon>
        <taxon>Dicranidae</taxon>
        <taxon>Pseudoditrichales</taxon>
        <taxon>Ditrichaceae</taxon>
        <taxon>Ceratodon</taxon>
    </lineage>
</organism>
<name>A0A8T0IBB0_CERPU</name>
<evidence type="ECO:0000313" key="3">
    <source>
        <dbReference type="Proteomes" id="UP000822688"/>
    </source>
</evidence>
<evidence type="ECO:0000313" key="2">
    <source>
        <dbReference type="EMBL" id="KAG0580712.1"/>
    </source>
</evidence>
<dbReference type="Proteomes" id="UP000822688">
    <property type="component" value="Chromosome 4"/>
</dbReference>
<keyword evidence="3" id="KW-1185">Reference proteome</keyword>
<accession>A0A8T0IBB0</accession>
<dbReference type="PANTHER" id="PTHR31479">
    <property type="entry name" value="ALPHA/BETA-HYDROLASES SUPERFAMILY PROTEIN"/>
    <property type="match status" value="1"/>
</dbReference>
<dbReference type="InterPro" id="IPR029058">
    <property type="entry name" value="AB_hydrolase_fold"/>
</dbReference>
<dbReference type="Gene3D" id="3.40.50.1820">
    <property type="entry name" value="alpha/beta hydrolase"/>
    <property type="match status" value="1"/>
</dbReference>
<sequence>MFTELFLLGFGLRVQDIRDRNKKDKVMLETMNCRPLEELNKVHEILSCLIKGVYASDKVDDRVEAYKHWTSVGYEHVKLDVFNSDQQLTSDRVRIGDLQGRTLAEGDASGDARRADLASVARMMLFRRSAKCRLDKGALNTAGGGPDRRIPLPEYVVAIRGTIIQSNRRSFLQNIRHEEDMWADAKVVSEIVHAATDLYEPVFRLVLAIYQQCGSSVWVTGHSLGAMIALLATRKLALSEERIVLPTHLFNQPNVSLDVVAKIVAESSIKGIKKVFKPIVSEQIQEAIGEYWNEIDAKVTKHLRKWTEKIADKVAPNYGEQLKQESRDLVSRGYSPYLYVNPEDPICSEYIRHFRVSHPAGLRATLPSAIMSKSSVVLQMLSVNAYTSHLVPQGHLIVNNWALGPKQAHKLHQWYLYPTKDLKVHRVPVSAE</sequence>
<dbReference type="EMBL" id="CM026424">
    <property type="protein sequence ID" value="KAG0580712.1"/>
    <property type="molecule type" value="Genomic_DNA"/>
</dbReference>
<dbReference type="Pfam" id="PF01764">
    <property type="entry name" value="Lipase_3"/>
    <property type="match status" value="1"/>
</dbReference>
<protein>
    <recommendedName>
        <fullName evidence="1">Fungal lipase-type domain-containing protein</fullName>
    </recommendedName>
</protein>
<dbReference type="SUPFAM" id="SSF53474">
    <property type="entry name" value="alpha/beta-Hydrolases"/>
    <property type="match status" value="1"/>
</dbReference>
<evidence type="ECO:0000259" key="1">
    <source>
        <dbReference type="Pfam" id="PF01764"/>
    </source>
</evidence>
<dbReference type="GO" id="GO:0006629">
    <property type="term" value="P:lipid metabolic process"/>
    <property type="evidence" value="ECO:0007669"/>
    <property type="project" value="InterPro"/>
</dbReference>
<dbReference type="PANTHER" id="PTHR31479:SF2">
    <property type="entry name" value="ALPHA_BETA-HYDROLASES SUPERFAMILY PROTEIN"/>
    <property type="match status" value="1"/>
</dbReference>
<gene>
    <name evidence="2" type="ORF">KC19_4G193500</name>
</gene>